<protein>
    <submittedName>
        <fullName evidence="3">DUF3592 domain-containing protein</fullName>
    </submittedName>
</protein>
<dbReference type="RefSeq" id="WP_266599749.1">
    <property type="nucleotide sequence ID" value="NZ_JAPHNL010000129.1"/>
</dbReference>
<dbReference type="EMBL" id="JAPHNL010000129">
    <property type="protein sequence ID" value="MCX3060842.1"/>
    <property type="molecule type" value="Genomic_DNA"/>
</dbReference>
<comment type="caution">
    <text evidence="3">The sequence shown here is derived from an EMBL/GenBank/DDBJ whole genome shotgun (WGS) entry which is preliminary data.</text>
</comment>
<keyword evidence="4" id="KW-1185">Reference proteome</keyword>
<dbReference type="InterPro" id="IPR021994">
    <property type="entry name" value="DUF3592"/>
</dbReference>
<gene>
    <name evidence="3" type="ORF">OFY01_13940</name>
</gene>
<feature type="domain" description="DUF3592" evidence="2">
    <location>
        <begin position="50"/>
        <end position="129"/>
    </location>
</feature>
<keyword evidence="1" id="KW-1133">Transmembrane helix</keyword>
<sequence>MKGVKGRTGGRGVLWWIQWIFLAIGSVCLVVGLVLTGSSISYVTSAKHAKGTVISNDSVTTRETRGTGSKQHSYNKTMVYPVVRFTPDGGKPVEFRSSTGTNSPSYGLGDQVDVLYKADSPKDAKINSFLTLWLGPLVLGGIGLVFGGIGTGILIGRRRNGRAG</sequence>
<dbReference type="Pfam" id="PF12158">
    <property type="entry name" value="DUF3592"/>
    <property type="match status" value="1"/>
</dbReference>
<feature type="transmembrane region" description="Helical" evidence="1">
    <location>
        <begin position="12"/>
        <end position="35"/>
    </location>
</feature>
<keyword evidence="1" id="KW-0472">Membrane</keyword>
<feature type="transmembrane region" description="Helical" evidence="1">
    <location>
        <begin position="130"/>
        <end position="155"/>
    </location>
</feature>
<accession>A0ABT3TUX5</accession>
<evidence type="ECO:0000259" key="2">
    <source>
        <dbReference type="Pfam" id="PF12158"/>
    </source>
</evidence>
<proteinExistence type="predicted"/>
<keyword evidence="1" id="KW-0812">Transmembrane</keyword>
<evidence type="ECO:0000256" key="1">
    <source>
        <dbReference type="SAM" id="Phobius"/>
    </source>
</evidence>
<evidence type="ECO:0000313" key="3">
    <source>
        <dbReference type="EMBL" id="MCX3060842.1"/>
    </source>
</evidence>
<dbReference type="Proteomes" id="UP001163064">
    <property type="component" value="Unassembled WGS sequence"/>
</dbReference>
<organism evidence="3 4">
    <name type="scientific">Streptomyces beihaiensis</name>
    <dbReference type="NCBI Taxonomy" id="2984495"/>
    <lineage>
        <taxon>Bacteria</taxon>
        <taxon>Bacillati</taxon>
        <taxon>Actinomycetota</taxon>
        <taxon>Actinomycetes</taxon>
        <taxon>Kitasatosporales</taxon>
        <taxon>Streptomycetaceae</taxon>
        <taxon>Streptomyces</taxon>
    </lineage>
</organism>
<evidence type="ECO:0000313" key="4">
    <source>
        <dbReference type="Proteomes" id="UP001163064"/>
    </source>
</evidence>
<name>A0ABT3TUX5_9ACTN</name>
<reference evidence="3" key="1">
    <citation type="submission" date="2022-10" db="EMBL/GenBank/DDBJ databases">
        <title>Streptomyces beihaiensis sp. nov., a chitin degrading actinobacterium, isolated from shrimp pond soil.</title>
        <authorList>
            <person name="Xie J."/>
            <person name="Shen N."/>
        </authorList>
    </citation>
    <scope>NUCLEOTIDE SEQUENCE</scope>
    <source>
        <strain evidence="3">GXMU-J5</strain>
    </source>
</reference>